<evidence type="ECO:0000256" key="7">
    <source>
        <dbReference type="ARBA" id="ARBA00023316"/>
    </source>
</evidence>
<name>A0ABT8N154_9BACL</name>
<dbReference type="GO" id="GO:0016746">
    <property type="term" value="F:acyltransferase activity"/>
    <property type="evidence" value="ECO:0007669"/>
    <property type="project" value="UniProtKB-KW"/>
</dbReference>
<dbReference type="Proteomes" id="UP001172055">
    <property type="component" value="Unassembled WGS sequence"/>
</dbReference>
<comment type="catalytic activity">
    <reaction evidence="11">
        <text>beta-D-GlcNAc-(1-&gt;4)-Mur2Ac(oyl-L-Ala-D-isoglutaminyl-L-Lys-D-Ala-D-Ala)-di-trans,octa-cis-undecaprenyl diphosphate + glycyl-tRNA(Gly) = beta-D-GlcNAc-(1-&gt;4)-Mur2Ac(oyl-L-Ala-D-isoglutaminyl-L-Lys-(N(6)-Gly)-D-Ala-D-Ala)-di-trans,octa-cis-undecaprenyl diphosphate + tRNA(Gly) + H(+)</text>
        <dbReference type="Rhea" id="RHEA:30435"/>
        <dbReference type="Rhea" id="RHEA-COMP:9664"/>
        <dbReference type="Rhea" id="RHEA-COMP:9683"/>
        <dbReference type="ChEBI" id="CHEBI:15378"/>
        <dbReference type="ChEBI" id="CHEBI:62233"/>
        <dbReference type="ChEBI" id="CHEBI:62234"/>
        <dbReference type="ChEBI" id="CHEBI:78442"/>
        <dbReference type="ChEBI" id="CHEBI:78522"/>
        <dbReference type="EC" id="2.3.2.16"/>
    </reaction>
</comment>
<evidence type="ECO:0000259" key="12">
    <source>
        <dbReference type="Pfam" id="PF13480"/>
    </source>
</evidence>
<dbReference type="Pfam" id="PF13480">
    <property type="entry name" value="Acetyltransf_6"/>
    <property type="match status" value="1"/>
</dbReference>
<evidence type="ECO:0000256" key="11">
    <source>
        <dbReference type="ARBA" id="ARBA00048654"/>
    </source>
</evidence>
<comment type="similarity">
    <text evidence="2">Belongs to the FemABX family.</text>
</comment>
<evidence type="ECO:0000256" key="5">
    <source>
        <dbReference type="ARBA" id="ARBA00022984"/>
    </source>
</evidence>
<sequence length="351" mass="41168">MLNVLEEQLKMEVIETNKRWNEVVNKFEKNDVYYTFEYCDAAAIQEGGIARLIYFKNDHGKVIYPIILRKIEVKINQPLFDIITPYGYGGPLLMGGKEVLEEFKTIFHAYCKANGIVTEVIRFHPLLNNVSYLGSYCDLQYIRKTTAIDLKLDLRVIRKSYSKMNKRNINKARKHGLQCREVEKSLNNIAIFLKLYRETMNRKNANNFYYFDEKLVKQQLKNTAISKSHLLFTFYGEKVISAVILFTTPLFAHYHLGASDAEYLSYRPNNLIFDYMVEVAKKEGSKLLHLGGGYHENDSLFKYKISFTNNNLFDYFIGKNIFDQKLYNEIVATKTFRADMEKDYFPLYRSV</sequence>
<keyword evidence="5" id="KW-0573">Peptidoglycan synthesis</keyword>
<gene>
    <name evidence="13" type="ORF">QWY14_07415</name>
</gene>
<dbReference type="InterPro" id="IPR003447">
    <property type="entry name" value="FEMABX"/>
</dbReference>
<dbReference type="SUPFAM" id="SSF55729">
    <property type="entry name" value="Acyl-CoA N-acyltransferases (Nat)"/>
    <property type="match status" value="1"/>
</dbReference>
<protein>
    <recommendedName>
        <fullName evidence="9">Lipid II:glycine glycyltransferase</fullName>
        <ecNumber evidence="8">2.3.2.16</ecNumber>
    </recommendedName>
    <alternativeName>
        <fullName evidence="10">Factor essential for expression of methicillin resistance X</fullName>
    </alternativeName>
</protein>
<keyword evidence="4" id="KW-0133">Cell shape</keyword>
<dbReference type="Gene3D" id="3.40.630.30">
    <property type="match status" value="1"/>
</dbReference>
<comment type="subcellular location">
    <subcellularLocation>
        <location evidence="1">Cytoplasm</location>
    </subcellularLocation>
</comment>
<dbReference type="RefSeq" id="WP_301723206.1">
    <property type="nucleotide sequence ID" value="NZ_JAUJWV010000001.1"/>
</dbReference>
<evidence type="ECO:0000256" key="3">
    <source>
        <dbReference type="ARBA" id="ARBA00022679"/>
    </source>
</evidence>
<dbReference type="InterPro" id="IPR050644">
    <property type="entry name" value="PG_Glycine_Bridge_Synth"/>
</dbReference>
<dbReference type="EMBL" id="JAUJWV010000001">
    <property type="protein sequence ID" value="MDN7241616.1"/>
    <property type="molecule type" value="Genomic_DNA"/>
</dbReference>
<reference evidence="13 14" key="1">
    <citation type="submission" date="2023-06" db="EMBL/GenBank/DDBJ databases">
        <title>Novel species in genus Planococcus.</title>
        <authorList>
            <person name="Ning S."/>
        </authorList>
    </citation>
    <scope>NUCLEOTIDE SEQUENCE [LARGE SCALE GENOMIC DNA]</scope>
    <source>
        <strain evidence="13 14">N028</strain>
    </source>
</reference>
<dbReference type="PANTHER" id="PTHR36174">
    <property type="entry name" value="LIPID II:GLYCINE GLYCYLTRANSFERASE"/>
    <property type="match status" value="1"/>
</dbReference>
<feature type="domain" description="BioF2-like acetyltransferase" evidence="12">
    <location>
        <begin position="166"/>
        <end position="295"/>
    </location>
</feature>
<keyword evidence="6 13" id="KW-0012">Acyltransferase</keyword>
<organism evidence="13 14">
    <name type="scientific">Planococcus shixiaomingii</name>
    <dbReference type="NCBI Taxonomy" id="3058393"/>
    <lineage>
        <taxon>Bacteria</taxon>
        <taxon>Bacillati</taxon>
        <taxon>Bacillota</taxon>
        <taxon>Bacilli</taxon>
        <taxon>Bacillales</taxon>
        <taxon>Caryophanaceae</taxon>
        <taxon>Planococcus</taxon>
    </lineage>
</organism>
<dbReference type="InterPro" id="IPR038740">
    <property type="entry name" value="BioF2-like_GNAT_dom"/>
</dbReference>
<proteinExistence type="inferred from homology"/>
<evidence type="ECO:0000313" key="14">
    <source>
        <dbReference type="Proteomes" id="UP001172055"/>
    </source>
</evidence>
<keyword evidence="3 13" id="KW-0808">Transferase</keyword>
<evidence type="ECO:0000256" key="2">
    <source>
        <dbReference type="ARBA" id="ARBA00009943"/>
    </source>
</evidence>
<evidence type="ECO:0000256" key="8">
    <source>
        <dbReference type="ARBA" id="ARBA00039074"/>
    </source>
</evidence>
<evidence type="ECO:0000256" key="6">
    <source>
        <dbReference type="ARBA" id="ARBA00023315"/>
    </source>
</evidence>
<keyword evidence="7" id="KW-0961">Cell wall biogenesis/degradation</keyword>
<dbReference type="PROSITE" id="PS51191">
    <property type="entry name" value="FEMABX"/>
    <property type="match status" value="1"/>
</dbReference>
<accession>A0ABT8N154</accession>
<evidence type="ECO:0000313" key="13">
    <source>
        <dbReference type="EMBL" id="MDN7241616.1"/>
    </source>
</evidence>
<evidence type="ECO:0000256" key="1">
    <source>
        <dbReference type="ARBA" id="ARBA00004496"/>
    </source>
</evidence>
<dbReference type="InterPro" id="IPR016181">
    <property type="entry name" value="Acyl_CoA_acyltransferase"/>
</dbReference>
<dbReference type="EC" id="2.3.2.16" evidence="8"/>
<evidence type="ECO:0000256" key="10">
    <source>
        <dbReference type="ARBA" id="ARBA00042933"/>
    </source>
</evidence>
<comment type="caution">
    <text evidence="13">The sequence shown here is derived from an EMBL/GenBank/DDBJ whole genome shotgun (WGS) entry which is preliminary data.</text>
</comment>
<evidence type="ECO:0000256" key="4">
    <source>
        <dbReference type="ARBA" id="ARBA00022960"/>
    </source>
</evidence>
<evidence type="ECO:0000256" key="9">
    <source>
        <dbReference type="ARBA" id="ARBA00040679"/>
    </source>
</evidence>
<keyword evidence="14" id="KW-1185">Reference proteome</keyword>
<dbReference type="PANTHER" id="PTHR36174:SF1">
    <property type="entry name" value="LIPID II:GLYCINE GLYCYLTRANSFERASE"/>
    <property type="match status" value="1"/>
</dbReference>